<evidence type="ECO:0000256" key="6">
    <source>
        <dbReference type="ARBA" id="ARBA00022842"/>
    </source>
</evidence>
<reference evidence="8" key="1">
    <citation type="submission" date="2020-03" db="EMBL/GenBank/DDBJ databases">
        <title>Draft sequencing of Calidifontibacter sp. DB0510.</title>
        <authorList>
            <person name="Kim D.-U."/>
        </authorList>
    </citation>
    <scope>NUCLEOTIDE SEQUENCE</scope>
    <source>
        <strain evidence="8">DB0510</strain>
    </source>
</reference>
<dbReference type="SUPFAM" id="SSF142823">
    <property type="entry name" value="ComB-like"/>
    <property type="match status" value="1"/>
</dbReference>
<dbReference type="InterPro" id="IPR005238">
    <property type="entry name" value="ComB-like"/>
</dbReference>
<dbReference type="Proteomes" id="UP000744769">
    <property type="component" value="Unassembled WGS sequence"/>
</dbReference>
<dbReference type="Gene3D" id="3.90.1560.10">
    <property type="entry name" value="ComB-like"/>
    <property type="match status" value="1"/>
</dbReference>
<organism evidence="8 9">
    <name type="scientific">Metallococcus carri</name>
    <dbReference type="NCBI Taxonomy" id="1656884"/>
    <lineage>
        <taxon>Bacteria</taxon>
        <taxon>Bacillati</taxon>
        <taxon>Actinomycetota</taxon>
        <taxon>Actinomycetes</taxon>
        <taxon>Micrococcales</taxon>
        <taxon>Dermacoccaceae</taxon>
        <taxon>Metallococcus</taxon>
    </lineage>
</organism>
<dbReference type="InterPro" id="IPR036702">
    <property type="entry name" value="ComB-like_sf"/>
</dbReference>
<evidence type="ECO:0000256" key="7">
    <source>
        <dbReference type="ARBA" id="ARBA00033711"/>
    </source>
</evidence>
<name>A0A967B0S2_9MICO</name>
<comment type="catalytic activity">
    <reaction evidence="7">
        <text>(2R)-O-phospho-3-sulfolactate + H2O = (2R)-3-sulfolactate + phosphate</text>
        <dbReference type="Rhea" id="RHEA:23416"/>
        <dbReference type="ChEBI" id="CHEBI:15377"/>
        <dbReference type="ChEBI" id="CHEBI:15597"/>
        <dbReference type="ChEBI" id="CHEBI:43474"/>
        <dbReference type="ChEBI" id="CHEBI:58738"/>
        <dbReference type="EC" id="3.1.3.71"/>
    </reaction>
</comment>
<dbReference type="PANTHER" id="PTHR37311">
    <property type="entry name" value="2-PHOSPHOSULFOLACTATE PHOSPHATASE-RELATED"/>
    <property type="match status" value="1"/>
</dbReference>
<dbReference type="PANTHER" id="PTHR37311:SF1">
    <property type="entry name" value="2-PHOSPHOSULFOLACTATE PHOSPHATASE-RELATED"/>
    <property type="match status" value="1"/>
</dbReference>
<keyword evidence="5" id="KW-0378">Hydrolase</keyword>
<evidence type="ECO:0000256" key="2">
    <source>
        <dbReference type="ARBA" id="ARBA00009997"/>
    </source>
</evidence>
<evidence type="ECO:0000256" key="3">
    <source>
        <dbReference type="ARBA" id="ARBA00012953"/>
    </source>
</evidence>
<evidence type="ECO:0000256" key="4">
    <source>
        <dbReference type="ARBA" id="ARBA00021948"/>
    </source>
</evidence>
<dbReference type="GO" id="GO:0050545">
    <property type="term" value="F:sulfopyruvate decarboxylase activity"/>
    <property type="evidence" value="ECO:0007669"/>
    <property type="project" value="TreeGrafter"/>
</dbReference>
<dbReference type="EC" id="3.1.3.71" evidence="3"/>
<protein>
    <recommendedName>
        <fullName evidence="4">Probable 2-phosphosulfolactate phosphatase</fullName>
        <ecNumber evidence="3">3.1.3.71</ecNumber>
    </recommendedName>
</protein>
<gene>
    <name evidence="8" type="ORF">G9U51_09235</name>
</gene>
<accession>A0A967B0S2</accession>
<dbReference type="EMBL" id="JAAOIV010000006">
    <property type="protein sequence ID" value="NHN55957.1"/>
    <property type="molecule type" value="Genomic_DNA"/>
</dbReference>
<keyword evidence="6" id="KW-0460">Magnesium</keyword>
<evidence type="ECO:0000313" key="9">
    <source>
        <dbReference type="Proteomes" id="UP000744769"/>
    </source>
</evidence>
<keyword evidence="9" id="KW-1185">Reference proteome</keyword>
<comment type="caution">
    <text evidence="8">The sequence shown here is derived from an EMBL/GenBank/DDBJ whole genome shotgun (WGS) entry which is preliminary data.</text>
</comment>
<evidence type="ECO:0000256" key="1">
    <source>
        <dbReference type="ARBA" id="ARBA00001946"/>
    </source>
</evidence>
<evidence type="ECO:0000313" key="8">
    <source>
        <dbReference type="EMBL" id="NHN55957.1"/>
    </source>
</evidence>
<evidence type="ECO:0000256" key="5">
    <source>
        <dbReference type="ARBA" id="ARBA00022801"/>
    </source>
</evidence>
<dbReference type="AlphaFoldDB" id="A0A967B0S2"/>
<dbReference type="RefSeq" id="WP_166196279.1">
    <property type="nucleotide sequence ID" value="NZ_JAAOIV010000006.1"/>
</dbReference>
<dbReference type="Pfam" id="PF04029">
    <property type="entry name" value="2-ph_phosp"/>
    <property type="match status" value="1"/>
</dbReference>
<dbReference type="GO" id="GO:0050532">
    <property type="term" value="F:2-phosphosulfolactate phosphatase activity"/>
    <property type="evidence" value="ECO:0007669"/>
    <property type="project" value="UniProtKB-EC"/>
</dbReference>
<proteinExistence type="inferred from homology"/>
<comment type="similarity">
    <text evidence="2">Belongs to the ComB family.</text>
</comment>
<dbReference type="GO" id="GO:0000287">
    <property type="term" value="F:magnesium ion binding"/>
    <property type="evidence" value="ECO:0007669"/>
    <property type="project" value="InterPro"/>
</dbReference>
<sequence length="271" mass="28358">MTAAVCGALPAHQQRSWPVRAVWGGIGARYLLGDIGDDRPVLAVVVDVLSFSTCVTIAADRGASVYPYRWRDQGAARLAERVGAQLARPRPIPAPARHTELSLSPAALSGTTPYDALVLPSPNGSTISTMLRSSGASVVAGCLRNARTVGEYAAAHVASGGAVLLVQAGEHWPDGSLRPSAEDLWGAGAILAHLSEADRSPEAELSVDAWRAVKRTVVPHLKSCSSGQELIEKGYLDDVLISGALNASDALPVLQDDGAYRDLRRTVAPAS</sequence>
<comment type="cofactor">
    <cofactor evidence="1">
        <name>Mg(2+)</name>
        <dbReference type="ChEBI" id="CHEBI:18420"/>
    </cofactor>
</comment>